<dbReference type="InterPro" id="IPR016024">
    <property type="entry name" value="ARM-type_fold"/>
</dbReference>
<feature type="region of interest" description="Disordered" evidence="2">
    <location>
        <begin position="352"/>
        <end position="423"/>
    </location>
</feature>
<dbReference type="InterPro" id="IPR007483">
    <property type="entry name" value="Hamartin"/>
</dbReference>
<keyword evidence="3" id="KW-1133">Transmembrane helix</keyword>
<sequence>MDPPEVLKLLESNHPEKVEEAKNIFHEHFNDTKESWLLNGLVDYFISTGSMRCVDILVGVREPHDKYFFDRVFDSLKNTPAVRLSVLTLLGHVVFRQPTWLYKISQHSLLKEVLRILKTETDILILISALLTLIVLLPTIPANIGPFLHEIFEVFSRLASWNTNNPNKLPEPQLIHLQVSLQSLFHRLYGMYPCNFLSYLRNEYSLRENLGVFSHTIKPMLDTVKMHPLLVTASKDTETTTSRWKTMEHHDVVVECAKLSVFTKDEVSMPYFTVNRPRDSDLKRFIGMQNVFECTMYQENVTLQSTGDVKEFWSPSIHCGASTPPLQTLDSSIPTSIPHTPITQNYVISSFPSQEGTSPPEAAIEATPETTPVKDSRLYAPRGPPLNSTAVRPLNLSGGRAKGSTTSTPCQSQPSSPMKKEMSPFRFPDGCEGGHEMPFFERRKESIITLKVSSLIQDNLNVAAAAAAEAGGTTSGGEKTSRGVGKNVFDSVSLYSRDGSNGFKVDDCTSEDQEVLEISRLGEQLKVDSATSSTSVGVPLRHCDSVIQDFHPPHGEDIEDCQQDIGSPCNSGGLHMPNSRSMLNFHQSVHRLRYFSQCGPDSPANQVEDATRQNSNSQESILLPSNYVRRAQSCPEMEKDRPSFSGGEDLDESVENDYEKKITNGEGGEKIIAHSSTQTQWTELCTQSQYPYEHLFLGIFPSVEQQPNAAAMGTHRYSPTTFLDRYIELSAGLSREESQSKRSSNITVQSLENELKTARDQLSLLHLQLKFERQRREVHAERNRRLLGKSRHNRWLEDHNSALRDQLALLGKDVECITKDLEKNKAESRQNESRLQERIKHWQDKYAISENQNRELKSENERLVFELSQSKAAAATTAKEFQQVEGMLFSLGNELKEATAQASAGEQLKSQVEYLQKELILMGELLQKYREKISHFTLQSDEKNSILHEYYVEEVRNLNGLVDLKTSALEAGKNRINELEVLLAKKDSLIADQKRALKTVKEECQEQLEAVETKYKSQISINRKLEECIFELTSKLETAAKRNRRGISAAQDVLSLAERGGLNSPLSLSLSSSEGLSMSCLLTAEIPSRDLQSIVDEPEVSQVPEADDRENQATGP</sequence>
<dbReference type="GO" id="GO:0008285">
    <property type="term" value="P:negative regulation of cell population proliferation"/>
    <property type="evidence" value="ECO:0007669"/>
    <property type="project" value="TreeGrafter"/>
</dbReference>
<feature type="transmembrane region" description="Helical" evidence="3">
    <location>
        <begin position="123"/>
        <end position="140"/>
    </location>
</feature>
<dbReference type="GO" id="GO:0032007">
    <property type="term" value="P:negative regulation of TOR signaling"/>
    <property type="evidence" value="ECO:0007669"/>
    <property type="project" value="TreeGrafter"/>
</dbReference>
<keyword evidence="1" id="KW-0175">Coiled coil</keyword>
<evidence type="ECO:0000256" key="3">
    <source>
        <dbReference type="SAM" id="Phobius"/>
    </source>
</evidence>
<dbReference type="SUPFAM" id="SSF48371">
    <property type="entry name" value="ARM repeat"/>
    <property type="match status" value="1"/>
</dbReference>
<evidence type="ECO:0000313" key="4">
    <source>
        <dbReference type="EMBL" id="KAK6629036.1"/>
    </source>
</evidence>
<dbReference type="PANTHER" id="PTHR15154">
    <property type="entry name" value="HAMARTIN"/>
    <property type="match status" value="1"/>
</dbReference>
<name>A0AAN8PGM6_POLSC</name>
<gene>
    <name evidence="4" type="ORF">RUM43_002853</name>
</gene>
<feature type="region of interest" description="Disordered" evidence="2">
    <location>
        <begin position="600"/>
        <end position="622"/>
    </location>
</feature>
<dbReference type="EMBL" id="JAWJWE010000036">
    <property type="protein sequence ID" value="KAK6629036.1"/>
    <property type="molecule type" value="Genomic_DNA"/>
</dbReference>
<dbReference type="PANTHER" id="PTHR15154:SF2">
    <property type="entry name" value="HAMARTIN"/>
    <property type="match status" value="1"/>
</dbReference>
<feature type="compositionally biased region" description="Low complexity" evidence="2">
    <location>
        <begin position="404"/>
        <end position="417"/>
    </location>
</feature>
<feature type="coiled-coil region" evidence="1">
    <location>
        <begin position="818"/>
        <end position="859"/>
    </location>
</feature>
<keyword evidence="3" id="KW-0812">Transmembrane</keyword>
<evidence type="ECO:0000256" key="2">
    <source>
        <dbReference type="SAM" id="MobiDB-lite"/>
    </source>
</evidence>
<evidence type="ECO:0000313" key="5">
    <source>
        <dbReference type="Proteomes" id="UP001372834"/>
    </source>
</evidence>
<feature type="region of interest" description="Disordered" evidence="2">
    <location>
        <begin position="634"/>
        <end position="654"/>
    </location>
</feature>
<dbReference type="GO" id="GO:0051726">
    <property type="term" value="P:regulation of cell cycle"/>
    <property type="evidence" value="ECO:0007669"/>
    <property type="project" value="TreeGrafter"/>
</dbReference>
<accession>A0AAN8PGM6</accession>
<dbReference type="Pfam" id="PF04388">
    <property type="entry name" value="Hamartin"/>
    <property type="match status" value="1"/>
</dbReference>
<feature type="region of interest" description="Disordered" evidence="2">
    <location>
        <begin position="1092"/>
        <end position="1116"/>
    </location>
</feature>
<protein>
    <recommendedName>
        <fullName evidence="6">Hamartin</fullName>
    </recommendedName>
</protein>
<keyword evidence="3" id="KW-0472">Membrane</keyword>
<evidence type="ECO:0000256" key="1">
    <source>
        <dbReference type="SAM" id="Coils"/>
    </source>
</evidence>
<organism evidence="4 5">
    <name type="scientific">Polyplax serrata</name>
    <name type="common">Common mouse louse</name>
    <dbReference type="NCBI Taxonomy" id="468196"/>
    <lineage>
        <taxon>Eukaryota</taxon>
        <taxon>Metazoa</taxon>
        <taxon>Ecdysozoa</taxon>
        <taxon>Arthropoda</taxon>
        <taxon>Hexapoda</taxon>
        <taxon>Insecta</taxon>
        <taxon>Pterygota</taxon>
        <taxon>Neoptera</taxon>
        <taxon>Paraneoptera</taxon>
        <taxon>Psocodea</taxon>
        <taxon>Troctomorpha</taxon>
        <taxon>Phthiraptera</taxon>
        <taxon>Anoplura</taxon>
        <taxon>Polyplacidae</taxon>
        <taxon>Polyplax</taxon>
    </lineage>
</organism>
<reference evidence="4 5" key="1">
    <citation type="submission" date="2023-10" db="EMBL/GenBank/DDBJ databases">
        <title>Genomes of two closely related lineages of the louse Polyplax serrata with different host specificities.</title>
        <authorList>
            <person name="Martinu J."/>
            <person name="Tarabai H."/>
            <person name="Stefka J."/>
            <person name="Hypsa V."/>
        </authorList>
    </citation>
    <scope>NUCLEOTIDE SEQUENCE [LARGE SCALE GENOMIC DNA]</scope>
    <source>
        <strain evidence="4">HR10_N</strain>
    </source>
</reference>
<dbReference type="GO" id="GO:0033596">
    <property type="term" value="C:TSC1-TSC2 complex"/>
    <property type="evidence" value="ECO:0007669"/>
    <property type="project" value="TreeGrafter"/>
</dbReference>
<comment type="caution">
    <text evidence="4">The sequence shown here is derived from an EMBL/GenBank/DDBJ whole genome shotgun (WGS) entry which is preliminary data.</text>
</comment>
<proteinExistence type="predicted"/>
<evidence type="ECO:0008006" key="6">
    <source>
        <dbReference type="Google" id="ProtNLM"/>
    </source>
</evidence>
<feature type="coiled-coil region" evidence="1">
    <location>
        <begin position="741"/>
        <end position="768"/>
    </location>
</feature>
<dbReference type="Proteomes" id="UP001372834">
    <property type="component" value="Unassembled WGS sequence"/>
</dbReference>
<dbReference type="AlphaFoldDB" id="A0AAN8PGM6"/>